<evidence type="ECO:0000256" key="7">
    <source>
        <dbReference type="ARBA" id="ARBA00074844"/>
    </source>
</evidence>
<proteinExistence type="inferred from homology"/>
<dbReference type="Proteomes" id="UP000623129">
    <property type="component" value="Unassembled WGS sequence"/>
</dbReference>
<dbReference type="SMART" id="SM00353">
    <property type="entry name" value="HLH"/>
    <property type="match status" value="1"/>
</dbReference>
<dbReference type="FunFam" id="4.10.280.10:FF:000074">
    <property type="entry name" value="Transcription factor ORG2"/>
    <property type="match status" value="1"/>
</dbReference>
<organism evidence="10 11">
    <name type="scientific">Carex littledalei</name>
    <dbReference type="NCBI Taxonomy" id="544730"/>
    <lineage>
        <taxon>Eukaryota</taxon>
        <taxon>Viridiplantae</taxon>
        <taxon>Streptophyta</taxon>
        <taxon>Embryophyta</taxon>
        <taxon>Tracheophyta</taxon>
        <taxon>Spermatophyta</taxon>
        <taxon>Magnoliopsida</taxon>
        <taxon>Liliopsida</taxon>
        <taxon>Poales</taxon>
        <taxon>Cyperaceae</taxon>
        <taxon>Cyperoideae</taxon>
        <taxon>Cariceae</taxon>
        <taxon>Carex</taxon>
        <taxon>Carex subgen. Euthyceras</taxon>
    </lineage>
</organism>
<evidence type="ECO:0000313" key="10">
    <source>
        <dbReference type="EMBL" id="KAF3336845.1"/>
    </source>
</evidence>
<dbReference type="Pfam" id="PF00010">
    <property type="entry name" value="HLH"/>
    <property type="match status" value="1"/>
</dbReference>
<evidence type="ECO:0000313" key="11">
    <source>
        <dbReference type="Proteomes" id="UP000623129"/>
    </source>
</evidence>
<dbReference type="PROSITE" id="PS50888">
    <property type="entry name" value="BHLH"/>
    <property type="match status" value="1"/>
</dbReference>
<dbReference type="InterPro" id="IPR036638">
    <property type="entry name" value="HLH_DNA-bd_sf"/>
</dbReference>
<dbReference type="InterPro" id="IPR015660">
    <property type="entry name" value="MASH1/Ascl1a-like"/>
</dbReference>
<keyword evidence="4" id="KW-0804">Transcription</keyword>
<feature type="compositionally biased region" description="Polar residues" evidence="8">
    <location>
        <begin position="43"/>
        <end position="54"/>
    </location>
</feature>
<keyword evidence="2" id="KW-0805">Transcription regulation</keyword>
<dbReference type="InterPro" id="IPR011598">
    <property type="entry name" value="bHLH_dom"/>
</dbReference>
<dbReference type="GO" id="GO:0000977">
    <property type="term" value="F:RNA polymerase II transcription regulatory region sequence-specific DNA binding"/>
    <property type="evidence" value="ECO:0007669"/>
    <property type="project" value="TreeGrafter"/>
</dbReference>
<keyword evidence="5" id="KW-0539">Nucleus</keyword>
<comment type="caution">
    <text evidence="10">The sequence shown here is derived from an EMBL/GenBank/DDBJ whole genome shotgun (WGS) entry which is preliminary data.</text>
</comment>
<reference evidence="10" key="1">
    <citation type="submission" date="2020-01" db="EMBL/GenBank/DDBJ databases">
        <title>Genome sequence of Kobresia littledalei, the first chromosome-level genome in the family Cyperaceae.</title>
        <authorList>
            <person name="Qu G."/>
        </authorList>
    </citation>
    <scope>NUCLEOTIDE SEQUENCE</scope>
    <source>
        <strain evidence="10">C.B.Clarke</strain>
        <tissue evidence="10">Leaf</tissue>
    </source>
</reference>
<evidence type="ECO:0000256" key="5">
    <source>
        <dbReference type="ARBA" id="ARBA00023242"/>
    </source>
</evidence>
<evidence type="ECO:0000256" key="6">
    <source>
        <dbReference type="ARBA" id="ARBA00056447"/>
    </source>
</evidence>
<evidence type="ECO:0000256" key="4">
    <source>
        <dbReference type="ARBA" id="ARBA00023163"/>
    </source>
</evidence>
<protein>
    <recommendedName>
        <fullName evidence="7">Protein IRON-RELATED TRANSCRIPTION FACTOR 2</fullName>
    </recommendedName>
</protein>
<dbReference type="SUPFAM" id="SSF47459">
    <property type="entry name" value="HLH, helix-loop-helix DNA-binding domain"/>
    <property type="match status" value="1"/>
</dbReference>
<keyword evidence="3" id="KW-0238">DNA-binding</keyword>
<dbReference type="GO" id="GO:0090575">
    <property type="term" value="C:RNA polymerase II transcription regulator complex"/>
    <property type="evidence" value="ECO:0007669"/>
    <property type="project" value="TreeGrafter"/>
</dbReference>
<dbReference type="AlphaFoldDB" id="A0A833QWH2"/>
<dbReference type="PANTHER" id="PTHR13935">
    <property type="entry name" value="ACHAETE-SCUTE TRANSCRIPTION FACTOR-RELATED"/>
    <property type="match status" value="1"/>
</dbReference>
<gene>
    <name evidence="10" type="ORF">FCM35_KLT19431</name>
</gene>
<feature type="domain" description="BHLH" evidence="9">
    <location>
        <begin position="57"/>
        <end position="109"/>
    </location>
</feature>
<evidence type="ECO:0000256" key="2">
    <source>
        <dbReference type="ARBA" id="ARBA00023015"/>
    </source>
</evidence>
<accession>A0A833QWH2</accession>
<evidence type="ECO:0000256" key="1">
    <source>
        <dbReference type="ARBA" id="ARBA00005510"/>
    </source>
</evidence>
<comment type="function">
    <text evidence="6">Transcription activator that binds to the DNA motif 5'-CACGTGG-3' in the promoter of iron (Fe) deficiency-inducible genes as well as of genes involved in iron homeostasis, thus contributing to basal tolerance to iron deficiency, iron uptake from soil and iron transport, particularly during seed maturation and germination. Promotes the accumulation of mugineic acid family phytosiderophores (MAs). Required for ethylene-mediated signaling during iron deficiency responses. Improves growth and yield, especially in calcareous soil with low iron availability. Promotes iron concentration in shoots and grain.</text>
</comment>
<dbReference type="PANTHER" id="PTHR13935:SF41">
    <property type="entry name" value="TRANSCRIPTION FACTOR ORG2-RELATED"/>
    <property type="match status" value="1"/>
</dbReference>
<dbReference type="GO" id="GO:0046983">
    <property type="term" value="F:protein dimerization activity"/>
    <property type="evidence" value="ECO:0007669"/>
    <property type="project" value="InterPro"/>
</dbReference>
<evidence type="ECO:0000256" key="8">
    <source>
        <dbReference type="SAM" id="MobiDB-lite"/>
    </source>
</evidence>
<dbReference type="Gene3D" id="4.10.280.10">
    <property type="entry name" value="Helix-loop-helix DNA-binding domain"/>
    <property type="match status" value="1"/>
</dbReference>
<dbReference type="GO" id="GO:0042594">
    <property type="term" value="P:response to starvation"/>
    <property type="evidence" value="ECO:0007669"/>
    <property type="project" value="UniProtKB-ARBA"/>
</dbReference>
<evidence type="ECO:0000259" key="9">
    <source>
        <dbReference type="PROSITE" id="PS50888"/>
    </source>
</evidence>
<dbReference type="OrthoDB" id="6106870at2759"/>
<evidence type="ECO:0000256" key="3">
    <source>
        <dbReference type="ARBA" id="ARBA00023125"/>
    </source>
</evidence>
<name>A0A833QWH2_9POAL</name>
<keyword evidence="11" id="KW-1185">Reference proteome</keyword>
<sequence length="233" mass="26733">MINGTQIQCENTFSSFSSIEPDYFCESLLPELEWKDDYFLSTTPSPKDNPSSSNHFHKKLNHNAYERDRRKKLNSLYSSLCMLLPESERSKKMSIPVTVSRVLKYIPELQKQVEKMTKKKQQLLIKGSQWRKHNSTLKDHSIDSLVVTATCLTDKEVMVNICILSKRANKTSLIKYLEILEGEGLKLINASTTSAPLGERTFYNLHFEILQGKGMEGEVLCEHLTGAVREREE</sequence>
<dbReference type="GO" id="GO:0000981">
    <property type="term" value="F:DNA-binding transcription factor activity, RNA polymerase II-specific"/>
    <property type="evidence" value="ECO:0007669"/>
    <property type="project" value="TreeGrafter"/>
</dbReference>
<dbReference type="EMBL" id="SWLB01000007">
    <property type="protein sequence ID" value="KAF3336845.1"/>
    <property type="molecule type" value="Genomic_DNA"/>
</dbReference>
<comment type="similarity">
    <text evidence="1">Belongs to the bHLH protein family.</text>
</comment>
<feature type="region of interest" description="Disordered" evidence="8">
    <location>
        <begin position="43"/>
        <end position="63"/>
    </location>
</feature>